<keyword evidence="11 14" id="KW-1208">Phospholipid metabolism</keyword>
<dbReference type="EC" id="2.3.1.15" evidence="5 14"/>
<comment type="pathway">
    <text evidence="2 14">Phospholipid metabolism; CDP-diacylglycerol biosynthesis; CDP-diacylglycerol from sn-glycerol 3-phosphate: step 1/3.</text>
</comment>
<dbReference type="Pfam" id="PF01553">
    <property type="entry name" value="Acyltransferase"/>
    <property type="match status" value="1"/>
</dbReference>
<dbReference type="HAMAP" id="MF_00393">
    <property type="entry name" value="Glyc3P_acyltrans"/>
    <property type="match status" value="1"/>
</dbReference>
<evidence type="ECO:0000313" key="17">
    <source>
        <dbReference type="Proteomes" id="UP000000225"/>
    </source>
</evidence>
<evidence type="ECO:0000256" key="9">
    <source>
        <dbReference type="ARBA" id="ARBA00023136"/>
    </source>
</evidence>
<dbReference type="PIRSF" id="PIRSF500064">
    <property type="entry name" value="GPAT"/>
    <property type="match status" value="1"/>
</dbReference>
<dbReference type="AlphaFoldDB" id="A4STB4"/>
<evidence type="ECO:0000256" key="6">
    <source>
        <dbReference type="ARBA" id="ARBA00013432"/>
    </source>
</evidence>
<evidence type="ECO:0000256" key="4">
    <source>
        <dbReference type="ARBA" id="ARBA00007937"/>
    </source>
</evidence>
<dbReference type="PIRSF" id="PIRSF000437">
    <property type="entry name" value="GPAT_DHAPAT"/>
    <property type="match status" value="1"/>
</dbReference>
<dbReference type="EMBL" id="CP000644">
    <property type="protein sequence ID" value="ABO92136.1"/>
    <property type="molecule type" value="Genomic_DNA"/>
</dbReference>
<dbReference type="UniPathway" id="UPA00557">
    <property type="reaction ID" value="UER00612"/>
</dbReference>
<reference evidence="17" key="1">
    <citation type="journal article" date="2008" name="BMC Genomics">
        <title>The genome of Aeromonas salmonicida subsp. salmonicida A449: insights into the evolution of a fish pathogen.</title>
        <authorList>
            <person name="Reith M.E."/>
            <person name="Singh R.K."/>
            <person name="Curtis B."/>
            <person name="Boyd J.M."/>
            <person name="Bouevitch A."/>
            <person name="Kimball J."/>
            <person name="Munholland J."/>
            <person name="Murphy C."/>
            <person name="Sarty D."/>
            <person name="Williams J."/>
            <person name="Nash J.H."/>
            <person name="Johnson S.C."/>
            <person name="Brown L.L."/>
        </authorList>
    </citation>
    <scope>NUCLEOTIDE SEQUENCE [LARGE SCALE GENOMIC DNA]</scope>
    <source>
        <strain evidence="17">A449</strain>
    </source>
</reference>
<keyword evidence="9 14" id="KW-0472">Membrane</keyword>
<dbReference type="NCBIfam" id="TIGR03703">
    <property type="entry name" value="plsB"/>
    <property type="match status" value="1"/>
</dbReference>
<dbReference type="GO" id="GO:0016024">
    <property type="term" value="P:CDP-diacylglycerol biosynthetic process"/>
    <property type="evidence" value="ECO:0007669"/>
    <property type="project" value="UniProtKB-UniRule"/>
</dbReference>
<evidence type="ECO:0000256" key="1">
    <source>
        <dbReference type="ARBA" id="ARBA00004413"/>
    </source>
</evidence>
<evidence type="ECO:0000256" key="13">
    <source>
        <dbReference type="ARBA" id="ARBA00048427"/>
    </source>
</evidence>
<evidence type="ECO:0000256" key="11">
    <source>
        <dbReference type="ARBA" id="ARBA00023264"/>
    </source>
</evidence>
<gene>
    <name evidence="14 16" type="primary">plsB</name>
    <name evidence="16" type="ordered locus">ASA_4207</name>
</gene>
<dbReference type="InterPro" id="IPR002123">
    <property type="entry name" value="Plipid/glycerol_acylTrfase"/>
</dbReference>
<keyword evidence="14" id="KW-0997">Cell inner membrane</keyword>
<dbReference type="GO" id="GO:0004366">
    <property type="term" value="F:glycerol-3-phosphate O-acyltransferase activity"/>
    <property type="evidence" value="ECO:0007669"/>
    <property type="project" value="UniProtKB-UniRule"/>
</dbReference>
<evidence type="ECO:0000256" key="7">
    <source>
        <dbReference type="ARBA" id="ARBA00022475"/>
    </source>
</evidence>
<dbReference type="HOGENOM" id="CLU_015407_0_0_6"/>
<evidence type="ECO:0000256" key="5">
    <source>
        <dbReference type="ARBA" id="ARBA00013113"/>
    </source>
</evidence>
<feature type="domain" description="Phospholipid/glycerol acyltransferase" evidence="15">
    <location>
        <begin position="316"/>
        <end position="443"/>
    </location>
</feature>
<evidence type="ECO:0000256" key="8">
    <source>
        <dbReference type="ARBA" id="ARBA00022679"/>
    </source>
</evidence>
<comment type="domain">
    <text evidence="14">The HXXXXD motif is essential for acyltransferase activity and may constitute the binding site for the phosphate moiety of the glycerol-3-phosphate.</text>
</comment>
<dbReference type="PANTHER" id="PTHR12563">
    <property type="entry name" value="GLYCEROL-3-PHOSPHATE ACYLTRANSFERASE"/>
    <property type="match status" value="1"/>
</dbReference>
<comment type="subcellular location">
    <subcellularLocation>
        <location evidence="14">Cell inner membrane</location>
        <topology evidence="14">Peripheral membrane protein</topology>
        <orientation evidence="14">Cytoplasmic side</orientation>
    </subcellularLocation>
    <subcellularLocation>
        <location evidence="1">Cell membrane</location>
        <topology evidence="1">Peripheral membrane protein</topology>
        <orientation evidence="1">Cytoplasmic side</orientation>
    </subcellularLocation>
</comment>
<evidence type="ECO:0000313" key="16">
    <source>
        <dbReference type="EMBL" id="ABO92136.1"/>
    </source>
</evidence>
<dbReference type="Pfam" id="PF19277">
    <property type="entry name" value="GPAT_C"/>
    <property type="match status" value="1"/>
</dbReference>
<keyword evidence="14" id="KW-0444">Lipid biosynthesis</keyword>
<dbReference type="eggNOG" id="COG2937">
    <property type="taxonomic scope" value="Bacteria"/>
</dbReference>
<dbReference type="GO" id="GO:0006631">
    <property type="term" value="P:fatty acid metabolic process"/>
    <property type="evidence" value="ECO:0007669"/>
    <property type="project" value="TreeGrafter"/>
</dbReference>
<dbReference type="InterPro" id="IPR028354">
    <property type="entry name" value="GPAT_PlsB"/>
</dbReference>
<evidence type="ECO:0000259" key="15">
    <source>
        <dbReference type="SMART" id="SM00563"/>
    </source>
</evidence>
<evidence type="ECO:0000256" key="10">
    <source>
        <dbReference type="ARBA" id="ARBA00023209"/>
    </source>
</evidence>
<keyword evidence="8 14" id="KW-0808">Transferase</keyword>
<dbReference type="Proteomes" id="UP000000225">
    <property type="component" value="Chromosome"/>
</dbReference>
<feature type="short sequence motif" description="HXXXXD motif" evidence="14">
    <location>
        <begin position="321"/>
        <end position="326"/>
    </location>
</feature>
<dbReference type="SUPFAM" id="SSF69593">
    <property type="entry name" value="Glycerol-3-phosphate (1)-acyltransferase"/>
    <property type="match status" value="1"/>
</dbReference>
<name>A4STB4_AERS4</name>
<dbReference type="InterPro" id="IPR041728">
    <property type="entry name" value="GPAT/DHAPAT_LPLAT"/>
</dbReference>
<dbReference type="CDD" id="cd07993">
    <property type="entry name" value="LPLAT_DHAPAT-like"/>
    <property type="match status" value="1"/>
</dbReference>
<accession>A4STB4</accession>
<dbReference type="InterPro" id="IPR022284">
    <property type="entry name" value="GPAT/DHAPAT"/>
</dbReference>
<organism evidence="16 17">
    <name type="scientific">Aeromonas salmonicida (strain A449)</name>
    <dbReference type="NCBI Taxonomy" id="382245"/>
    <lineage>
        <taxon>Bacteria</taxon>
        <taxon>Pseudomonadati</taxon>
        <taxon>Pseudomonadota</taxon>
        <taxon>Gammaproteobacteria</taxon>
        <taxon>Aeromonadales</taxon>
        <taxon>Aeromonadaceae</taxon>
        <taxon>Aeromonas</taxon>
    </lineage>
</organism>
<dbReference type="PANTHER" id="PTHR12563:SF17">
    <property type="entry name" value="DIHYDROXYACETONE PHOSPHATE ACYLTRANSFERASE"/>
    <property type="match status" value="1"/>
</dbReference>
<comment type="similarity">
    <text evidence="4 14">Belongs to the GPAT/DAPAT family.</text>
</comment>
<dbReference type="NCBIfam" id="NF003441">
    <property type="entry name" value="PRK04974.1"/>
    <property type="match status" value="1"/>
</dbReference>
<comment type="pathway">
    <text evidence="3">Lipid metabolism.</text>
</comment>
<evidence type="ECO:0000256" key="2">
    <source>
        <dbReference type="ARBA" id="ARBA00004765"/>
    </source>
</evidence>
<keyword evidence="14" id="KW-0443">Lipid metabolism</keyword>
<keyword evidence="10 14" id="KW-0594">Phospholipid biosynthesis</keyword>
<keyword evidence="7 14" id="KW-1003">Cell membrane</keyword>
<dbReference type="STRING" id="29491.GCA_000820065_04465"/>
<proteinExistence type="inferred from homology"/>
<dbReference type="GO" id="GO:0005886">
    <property type="term" value="C:plasma membrane"/>
    <property type="evidence" value="ECO:0007669"/>
    <property type="project" value="UniProtKB-SubCell"/>
</dbReference>
<sequence length="819" mass="92908">MLTPHFFGEQTHMSLGQKISRAILQWPVSGLVNHKSLPENPITELKLDPARPIVYALKTSSITDLMTLQQCCEDLGLPGPFTPLELNGQLLPRYVCLDRPPPLFGKRSKPLPFLQEFHQLLDLHKQDPALDIQVVPVTLFWGRAPGREGEEASGWNIISSLAPNRLKKALIVILKGRENLVRFSPPLSLRQMADKHGTDEAIAHKLARVARTHFSRQQLAATGPKLPNRNLLFRQLLDSSVIQQAIEEEAQREGISLEKAQKRAHGYMDEIASDFSYRLIRLSESFLGWLWNKLYRGLSVNGAEKVRQLAQEGHEIVYMPCHRSHMDYLLLSYVIYHQGMVPPHIAAGINLNFWPAGPIFRHGGAFFIRRTFKGNPLYSTVFREYLNLLFAKGYSVEFFTEGGRSRTGRLLPPKTGMLAMTLQAMMRGLDRPVTLVPVYLGYEHVMEVNTYHNELKGSRKEKESFLQVLGILRKLRNYGRGFVNFGEPLTLNSYLNEHVPEWKDHIGQEERPEWMAPTVTRLAELLMTRINAAAAVNGLTLSALALLAAERHALTRDELQAQLNTYLDLLKQVPYSPQSTIPAEDAKTLLDQAMELNKFEVSEDKLGQIISLDRYQAILLTYYRNNILHLFALPSLVAALIERCEGISRGEIVARCIDIYPLLKTELFLHYEEDELPELVDALLAELQRQQLVEARDGGFWVNPGNQMRLLLLAESIQETLQRYAIVLTRVLAQPYVEAEQLEADGLMMAERLGTLHGINAPEFFDQKLFSTLIHTLRKEGYLSPEGKPDLGRFQALADNIVPLLSNKIRRTIQAGNRL</sequence>
<protein>
    <recommendedName>
        <fullName evidence="6 14">Glycerol-3-phosphate acyltransferase</fullName>
        <shortName evidence="14">GPAT</shortName>
        <ecNumber evidence="5 14">2.3.1.15</ecNumber>
    </recommendedName>
</protein>
<evidence type="ECO:0000256" key="14">
    <source>
        <dbReference type="HAMAP-Rule" id="MF_00393"/>
    </source>
</evidence>
<comment type="catalytic activity">
    <reaction evidence="13 14">
        <text>sn-glycerol 3-phosphate + an acyl-CoA = a 1-acyl-sn-glycero-3-phosphate + CoA</text>
        <dbReference type="Rhea" id="RHEA:15325"/>
        <dbReference type="ChEBI" id="CHEBI:57287"/>
        <dbReference type="ChEBI" id="CHEBI:57597"/>
        <dbReference type="ChEBI" id="CHEBI:57970"/>
        <dbReference type="ChEBI" id="CHEBI:58342"/>
        <dbReference type="EC" id="2.3.1.15"/>
    </reaction>
</comment>
<dbReference type="SMART" id="SM00563">
    <property type="entry name" value="PlsC"/>
    <property type="match status" value="1"/>
</dbReference>
<evidence type="ECO:0000256" key="12">
    <source>
        <dbReference type="ARBA" id="ARBA00023315"/>
    </source>
</evidence>
<evidence type="ECO:0000256" key="3">
    <source>
        <dbReference type="ARBA" id="ARBA00005189"/>
    </source>
</evidence>
<keyword evidence="12 14" id="KW-0012">Acyltransferase</keyword>
<dbReference type="KEGG" id="asa:ASA_4207"/>
<dbReference type="InterPro" id="IPR045520">
    <property type="entry name" value="GPAT/DHAPAT_C"/>
</dbReference>